<dbReference type="Proteomes" id="UP001500403">
    <property type="component" value="Unassembled WGS sequence"/>
</dbReference>
<organism evidence="3 4">
    <name type="scientific">Streptomyces enissocaesilis</name>
    <dbReference type="NCBI Taxonomy" id="332589"/>
    <lineage>
        <taxon>Bacteria</taxon>
        <taxon>Bacillati</taxon>
        <taxon>Actinomycetota</taxon>
        <taxon>Actinomycetes</taxon>
        <taxon>Kitasatosporales</taxon>
        <taxon>Streptomycetaceae</taxon>
        <taxon>Streptomyces</taxon>
        <taxon>Streptomyces rochei group</taxon>
    </lineage>
</organism>
<evidence type="ECO:0000256" key="1">
    <source>
        <dbReference type="ARBA" id="ARBA00004328"/>
    </source>
</evidence>
<dbReference type="InterPro" id="IPR024455">
    <property type="entry name" value="Phage_capsid"/>
</dbReference>
<evidence type="ECO:0000313" key="3">
    <source>
        <dbReference type="EMBL" id="GAA2929809.1"/>
    </source>
</evidence>
<dbReference type="NCBIfam" id="TIGR01554">
    <property type="entry name" value="major_cap_HK97"/>
    <property type="match status" value="1"/>
</dbReference>
<accession>A0ABP6JG26</accession>
<dbReference type="InterPro" id="IPR054612">
    <property type="entry name" value="Phage_capsid-like_C"/>
</dbReference>
<evidence type="ECO:0000313" key="4">
    <source>
        <dbReference type="Proteomes" id="UP001500403"/>
    </source>
</evidence>
<reference evidence="4" key="1">
    <citation type="journal article" date="2019" name="Int. J. Syst. Evol. Microbiol.">
        <title>The Global Catalogue of Microorganisms (GCM) 10K type strain sequencing project: providing services to taxonomists for standard genome sequencing and annotation.</title>
        <authorList>
            <consortium name="The Broad Institute Genomics Platform"/>
            <consortium name="The Broad Institute Genome Sequencing Center for Infectious Disease"/>
            <person name="Wu L."/>
            <person name="Ma J."/>
        </authorList>
    </citation>
    <scope>NUCLEOTIDE SEQUENCE [LARGE SCALE GENOMIC DNA]</scope>
    <source>
        <strain evidence="4">JCM 9088</strain>
    </source>
</reference>
<dbReference type="EMBL" id="BAAAUD010000013">
    <property type="protein sequence ID" value="GAA2929809.1"/>
    <property type="molecule type" value="Genomic_DNA"/>
</dbReference>
<comment type="subcellular location">
    <subcellularLocation>
        <location evidence="1">Virion</location>
    </subcellularLocation>
</comment>
<sequence>MLEAHMPNRLQGLLDKRATAWNAAQEFQSRGDDSPLSAEDRTAWEAALAEVETLSQEIETEERHARLSAVDYSQVVAPGADTEEAEEDRARHGGEEGVIAYSNAWRSWLRDGTQDLSSQERNVLRTGWVDGKELRAQGVATGAAGGYVVPPEFRAKMVETMKFYGAMRQVSEVITTESGVTLPWPTNDDTGNVGAILAENTQVTEQDVTLGQQDIGAYMYTSKLVRVSLQLLQDSVLDFESWLARKLGERIGRIQNTHFTTGTGTAQPEGVQTNAVIGKTGGTGQTTSVTYDDLIDLVHSVDPAYRNSGRVQFMWSDGTLGSVRKLKDSQNRPLWQPSVQEGVPDKVLGYDYIVNQDMPAMAANAKSVLFGDFFAGYLIRDVSDIQTLRLAERYADFLQVGFLAFSRADGTPQDTAAIRAYRNSAT</sequence>
<evidence type="ECO:0000259" key="2">
    <source>
        <dbReference type="Pfam" id="PF05065"/>
    </source>
</evidence>
<feature type="domain" description="Phage capsid-like C-terminal" evidence="2">
    <location>
        <begin position="145"/>
        <end position="421"/>
    </location>
</feature>
<dbReference type="SUPFAM" id="SSF56563">
    <property type="entry name" value="Major capsid protein gp5"/>
    <property type="match status" value="1"/>
</dbReference>
<comment type="caution">
    <text evidence="3">The sequence shown here is derived from an EMBL/GenBank/DDBJ whole genome shotgun (WGS) entry which is preliminary data.</text>
</comment>
<proteinExistence type="predicted"/>
<gene>
    <name evidence="3" type="ORF">GCM10010446_13020</name>
</gene>
<keyword evidence="4" id="KW-1185">Reference proteome</keyword>
<dbReference type="Pfam" id="PF05065">
    <property type="entry name" value="Phage_capsid"/>
    <property type="match status" value="1"/>
</dbReference>
<name>A0ABP6JG26_9ACTN</name>
<protein>
    <submittedName>
        <fullName evidence="3">Phage major capsid protein</fullName>
    </submittedName>
</protein>